<gene>
    <name evidence="3" type="ORF">EWB00_007062</name>
</gene>
<dbReference type="Proteomes" id="UP000311919">
    <property type="component" value="Unassembled WGS sequence"/>
</dbReference>
<dbReference type="OrthoDB" id="6255855at2759"/>
<feature type="compositionally biased region" description="Basic and acidic residues" evidence="1">
    <location>
        <begin position="64"/>
        <end position="73"/>
    </location>
</feature>
<organism evidence="3 4">
    <name type="scientific">Schistosoma japonicum</name>
    <name type="common">Blood fluke</name>
    <dbReference type="NCBI Taxonomy" id="6182"/>
    <lineage>
        <taxon>Eukaryota</taxon>
        <taxon>Metazoa</taxon>
        <taxon>Spiralia</taxon>
        <taxon>Lophotrochozoa</taxon>
        <taxon>Platyhelminthes</taxon>
        <taxon>Trematoda</taxon>
        <taxon>Digenea</taxon>
        <taxon>Strigeidida</taxon>
        <taxon>Schistosomatoidea</taxon>
        <taxon>Schistosomatidae</taxon>
        <taxon>Schistosoma</taxon>
    </lineage>
</organism>
<sequence>MIRRMSLWLQVSLLLLYTVILASSVPALLQKHELEESDSFNNQLTEEEASQPRGHQSTNRLGSRRNDSSTGERRSHRRRRKHNNRQCDQAGNCPEGGNWRRAHKRGRKRRARCNSDDECPEGQTCKERRHGGRKHGNTLAASSDPSQTSLQHSASKSSVKKFCRERRSGGHRKSGSL</sequence>
<proteinExistence type="predicted"/>
<feature type="compositionally biased region" description="Basic residues" evidence="1">
    <location>
        <begin position="74"/>
        <end position="84"/>
    </location>
</feature>
<evidence type="ECO:0000256" key="2">
    <source>
        <dbReference type="SAM" id="SignalP"/>
    </source>
</evidence>
<name>A0A4Z2DSV0_SCHJA</name>
<keyword evidence="2" id="KW-0732">Signal</keyword>
<feature type="chain" id="PRO_5021202186" evidence="2">
    <location>
        <begin position="23"/>
        <end position="177"/>
    </location>
</feature>
<dbReference type="AlphaFoldDB" id="A0A4Z2DSV0"/>
<protein>
    <submittedName>
        <fullName evidence="3">Uncharacterized protein</fullName>
    </submittedName>
</protein>
<feature type="signal peptide" evidence="2">
    <location>
        <begin position="1"/>
        <end position="22"/>
    </location>
</feature>
<reference evidence="3 4" key="1">
    <citation type="submission" date="2019-03" db="EMBL/GenBank/DDBJ databases">
        <title>An improved genome assembly of the fluke Schistosoma japonicum.</title>
        <authorList>
            <person name="Hu W."/>
            <person name="Luo F."/>
            <person name="Yin M."/>
            <person name="Mo X."/>
            <person name="Sun C."/>
            <person name="Wu Q."/>
            <person name="Zhu B."/>
            <person name="Xiang M."/>
            <person name="Wang J."/>
            <person name="Wang Y."/>
            <person name="Zhang T."/>
            <person name="Xu B."/>
            <person name="Zheng H."/>
            <person name="Feng Z."/>
        </authorList>
    </citation>
    <scope>NUCLEOTIDE SEQUENCE [LARGE SCALE GENOMIC DNA]</scope>
    <source>
        <strain evidence="3">HuSjv2</strain>
        <tissue evidence="3">Worms</tissue>
    </source>
</reference>
<evidence type="ECO:0000313" key="4">
    <source>
        <dbReference type="Proteomes" id="UP000311919"/>
    </source>
</evidence>
<evidence type="ECO:0000313" key="3">
    <source>
        <dbReference type="EMBL" id="TNN19593.1"/>
    </source>
</evidence>
<feature type="compositionally biased region" description="Basic residues" evidence="1">
    <location>
        <begin position="158"/>
        <end position="177"/>
    </location>
</feature>
<keyword evidence="4" id="KW-1185">Reference proteome</keyword>
<accession>A0A4Z2DSV0</accession>
<feature type="compositionally biased region" description="Basic residues" evidence="1">
    <location>
        <begin position="127"/>
        <end position="136"/>
    </location>
</feature>
<feature type="compositionally biased region" description="Polar residues" evidence="1">
    <location>
        <begin position="139"/>
        <end position="157"/>
    </location>
</feature>
<evidence type="ECO:0000256" key="1">
    <source>
        <dbReference type="SAM" id="MobiDB-lite"/>
    </source>
</evidence>
<dbReference type="EMBL" id="SKCS01000041">
    <property type="protein sequence ID" value="TNN19593.1"/>
    <property type="molecule type" value="Genomic_DNA"/>
</dbReference>
<feature type="compositionally biased region" description="Basic residues" evidence="1">
    <location>
        <begin position="100"/>
        <end position="112"/>
    </location>
</feature>
<comment type="caution">
    <text evidence="3">The sequence shown here is derived from an EMBL/GenBank/DDBJ whole genome shotgun (WGS) entry which is preliminary data.</text>
</comment>
<feature type="region of interest" description="Disordered" evidence="1">
    <location>
        <begin position="39"/>
        <end position="177"/>
    </location>
</feature>